<dbReference type="AlphaFoldDB" id="A0A2P6TN99"/>
<evidence type="ECO:0000313" key="3">
    <source>
        <dbReference type="Proteomes" id="UP000239899"/>
    </source>
</evidence>
<comment type="caution">
    <text evidence="2">The sequence shown here is derived from an EMBL/GenBank/DDBJ whole genome shotgun (WGS) entry which is preliminary data.</text>
</comment>
<reference evidence="2 3" key="1">
    <citation type="journal article" date="2018" name="Plant J.">
        <title>Genome sequences of Chlorella sorokiniana UTEX 1602 and Micractinium conductrix SAG 241.80: implications to maltose excretion by a green alga.</title>
        <authorList>
            <person name="Arriola M.B."/>
            <person name="Velmurugan N."/>
            <person name="Zhang Y."/>
            <person name="Plunkett M.H."/>
            <person name="Hondzo H."/>
            <person name="Barney B.M."/>
        </authorList>
    </citation>
    <scope>NUCLEOTIDE SEQUENCE [LARGE SCALE GENOMIC DNA]</scope>
    <source>
        <strain evidence="3">UTEX 1602</strain>
    </source>
</reference>
<gene>
    <name evidence="2" type="ORF">C2E21_5426</name>
</gene>
<keyword evidence="3" id="KW-1185">Reference proteome</keyword>
<accession>A0A2P6TN99</accession>
<evidence type="ECO:0000256" key="1">
    <source>
        <dbReference type="SAM" id="MobiDB-lite"/>
    </source>
</evidence>
<dbReference type="EMBL" id="LHPG02000010">
    <property type="protein sequence ID" value="PRW50805.1"/>
    <property type="molecule type" value="Genomic_DNA"/>
</dbReference>
<dbReference type="PANTHER" id="PTHR47027">
    <property type="entry name" value="REVERSE TRANSCRIPTASE DOMAIN-CONTAINING PROTEIN"/>
    <property type="match status" value="1"/>
</dbReference>
<dbReference type="Proteomes" id="UP000239899">
    <property type="component" value="Unassembled WGS sequence"/>
</dbReference>
<dbReference type="OrthoDB" id="1245115at2759"/>
<name>A0A2P6TN99_CHLSO</name>
<sequence>MSTVAASGNSPSKRGCMLVNRDEKDVAAAQQRLQAYLQQQGGIRQAEAAKLAGKLSAKLGAAADQLVPAPLQCFVGRGMRPAKAAAFSRRATPRPAATIGASSSSAWAFDSLPRDALWAVLRHRGLPEGLIAVLQDLHTGTSCSVRMGATLSHSFATTRGTQQGDPLAGLLFVVYMDHVAGHAFQRLSYPVWQRRSIALPTKLRIYGAMVRSVLLYGPAYPLAMGQLAVVQQASEAARAALTTYESQRSWGDHAPLLDTAASLQKACLAADAWLDSYERMQAGRASSAAAAAGSGMSEHERAAAELQAELQAHATAAAGDDGWTAVGRGGRAAGPAAAEADEFEDADLADDNIYGMLEELEAKADKKSSKKRRSSGGKKKKKGGRPGSATAPAGG</sequence>
<dbReference type="PANTHER" id="PTHR47027:SF20">
    <property type="entry name" value="REVERSE TRANSCRIPTASE-LIKE PROTEIN WITH RNA-DIRECTED DNA POLYMERASE DOMAIN"/>
    <property type="match status" value="1"/>
</dbReference>
<feature type="compositionally biased region" description="Basic residues" evidence="1">
    <location>
        <begin position="368"/>
        <end position="384"/>
    </location>
</feature>
<feature type="region of interest" description="Disordered" evidence="1">
    <location>
        <begin position="361"/>
        <end position="395"/>
    </location>
</feature>
<organism evidence="2 3">
    <name type="scientific">Chlorella sorokiniana</name>
    <name type="common">Freshwater green alga</name>
    <dbReference type="NCBI Taxonomy" id="3076"/>
    <lineage>
        <taxon>Eukaryota</taxon>
        <taxon>Viridiplantae</taxon>
        <taxon>Chlorophyta</taxon>
        <taxon>core chlorophytes</taxon>
        <taxon>Trebouxiophyceae</taxon>
        <taxon>Chlorellales</taxon>
        <taxon>Chlorellaceae</taxon>
        <taxon>Chlorella clade</taxon>
        <taxon>Chlorella</taxon>
    </lineage>
</organism>
<proteinExistence type="predicted"/>
<protein>
    <submittedName>
        <fullName evidence="2">Muscle calcium channel subunit alpha-1</fullName>
    </submittedName>
</protein>
<evidence type="ECO:0000313" key="2">
    <source>
        <dbReference type="EMBL" id="PRW50805.1"/>
    </source>
</evidence>